<dbReference type="Pfam" id="PF01636">
    <property type="entry name" value="APH"/>
    <property type="match status" value="1"/>
</dbReference>
<dbReference type="InterPro" id="IPR002575">
    <property type="entry name" value="Aminoglycoside_PTrfase"/>
</dbReference>
<sequence>MPQPSTDIVPADWPTWSTPEPRVIRPLPGGLTNRSYLLAAGDRRLVLRLNARDSAALDIDRAAEAEALGRANRAELCAPVVHNDPQHRYLVTEFIEGDTCQPDDPRHLDLLADLTADIHALPAVRAHLQCQDKADTYWQAIDPAAAVYGDLLSLGDRVSDHLAAAEALCVRRTLCHNDLVAGNLVLSRGETLRAIDWEYAAMGDPFFDIALIVEEHCLDENQQSRFLEGYLRRPVTAPDLERLQHGRVVYRYLSLLWYAVRLTRYGQHQPETEAIVSEGITALNGFLQDSRR</sequence>
<dbReference type="Gene3D" id="3.90.1200.10">
    <property type="match status" value="1"/>
</dbReference>
<evidence type="ECO:0000313" key="2">
    <source>
        <dbReference type="EMBL" id="MDO3720937.1"/>
    </source>
</evidence>
<protein>
    <submittedName>
        <fullName evidence="2">Choline/ethanolamine kinase family protein</fullName>
        <ecNumber evidence="2">2.7.-.-</ecNumber>
    </submittedName>
</protein>
<evidence type="ECO:0000313" key="3">
    <source>
        <dbReference type="Proteomes" id="UP001168640"/>
    </source>
</evidence>
<evidence type="ECO:0000259" key="1">
    <source>
        <dbReference type="Pfam" id="PF01636"/>
    </source>
</evidence>
<dbReference type="EMBL" id="JAUMIS010000001">
    <property type="protein sequence ID" value="MDO3720937.1"/>
    <property type="molecule type" value="Genomic_DNA"/>
</dbReference>
<dbReference type="CDD" id="cd05151">
    <property type="entry name" value="ChoK-like"/>
    <property type="match status" value="1"/>
</dbReference>
<dbReference type="Gene3D" id="3.30.200.20">
    <property type="entry name" value="Phosphorylase Kinase, domain 1"/>
    <property type="match status" value="1"/>
</dbReference>
<feature type="domain" description="Aminoglycoside phosphotransferase" evidence="1">
    <location>
        <begin position="24"/>
        <end position="242"/>
    </location>
</feature>
<dbReference type="RefSeq" id="WP_302909008.1">
    <property type="nucleotide sequence ID" value="NZ_JAUMIS010000001.1"/>
</dbReference>
<accession>A0ABT8VY77</accession>
<reference evidence="2" key="1">
    <citation type="submission" date="2023-07" db="EMBL/GenBank/DDBJ databases">
        <title>Marinobacter sp. chi1 genome sequencing and assembly.</title>
        <authorList>
            <person name="Park S."/>
        </authorList>
    </citation>
    <scope>NUCLEOTIDE SEQUENCE</scope>
    <source>
        <strain evidence="2">Chi1</strain>
    </source>
</reference>
<keyword evidence="2" id="KW-0418">Kinase</keyword>
<comment type="caution">
    <text evidence="2">The sequence shown here is derived from an EMBL/GenBank/DDBJ whole genome shotgun (WGS) entry which is preliminary data.</text>
</comment>
<keyword evidence="3" id="KW-1185">Reference proteome</keyword>
<name>A0ABT8VY77_9GAMM</name>
<dbReference type="SUPFAM" id="SSF56112">
    <property type="entry name" value="Protein kinase-like (PK-like)"/>
    <property type="match status" value="1"/>
</dbReference>
<dbReference type="PANTHER" id="PTHR40086">
    <property type="entry name" value="PHOSPHOTRANSFERASE YTMP-RELATED"/>
    <property type="match status" value="1"/>
</dbReference>
<keyword evidence="2" id="KW-0808">Transferase</keyword>
<organism evidence="2 3">
    <name type="scientific">Marinobacter suaedae</name>
    <dbReference type="NCBI Taxonomy" id="3057675"/>
    <lineage>
        <taxon>Bacteria</taxon>
        <taxon>Pseudomonadati</taxon>
        <taxon>Pseudomonadota</taxon>
        <taxon>Gammaproteobacteria</taxon>
        <taxon>Pseudomonadales</taxon>
        <taxon>Marinobacteraceae</taxon>
        <taxon>Marinobacter</taxon>
    </lineage>
</organism>
<dbReference type="EC" id="2.7.-.-" evidence="2"/>
<dbReference type="GO" id="GO:0016301">
    <property type="term" value="F:kinase activity"/>
    <property type="evidence" value="ECO:0007669"/>
    <property type="project" value="UniProtKB-KW"/>
</dbReference>
<dbReference type="InterPro" id="IPR052077">
    <property type="entry name" value="CcrZ_PhaseVar_Mediator"/>
</dbReference>
<dbReference type="InterPro" id="IPR011009">
    <property type="entry name" value="Kinase-like_dom_sf"/>
</dbReference>
<dbReference type="PANTHER" id="PTHR40086:SF1">
    <property type="entry name" value="CELL CYCLE REGULATOR CCRZ"/>
    <property type="match status" value="1"/>
</dbReference>
<proteinExistence type="predicted"/>
<dbReference type="Proteomes" id="UP001168640">
    <property type="component" value="Unassembled WGS sequence"/>
</dbReference>
<gene>
    <name evidence="2" type="ORF">QVZ43_04335</name>
</gene>